<feature type="transmembrane region" description="Helical" evidence="7">
    <location>
        <begin position="404"/>
        <end position="423"/>
    </location>
</feature>
<evidence type="ECO:0000256" key="2">
    <source>
        <dbReference type="ARBA" id="ARBA00022448"/>
    </source>
</evidence>
<keyword evidence="4 7" id="KW-1133">Transmembrane helix</keyword>
<dbReference type="AlphaFoldDB" id="A0A7W9YH76"/>
<evidence type="ECO:0000256" key="3">
    <source>
        <dbReference type="ARBA" id="ARBA00022692"/>
    </source>
</evidence>
<evidence type="ECO:0000313" key="9">
    <source>
        <dbReference type="Proteomes" id="UP000546642"/>
    </source>
</evidence>
<evidence type="ECO:0000313" key="8">
    <source>
        <dbReference type="EMBL" id="MBB6172019.1"/>
    </source>
</evidence>
<dbReference type="RefSeq" id="WP_184075381.1">
    <property type="nucleotide sequence ID" value="NZ_JACHDS010000001.1"/>
</dbReference>
<dbReference type="InterPro" id="IPR036259">
    <property type="entry name" value="MFS_trans_sf"/>
</dbReference>
<keyword evidence="9" id="KW-1185">Reference proteome</keyword>
<organism evidence="8 9">
    <name type="scientific">Nocardiopsis mwathae</name>
    <dbReference type="NCBI Taxonomy" id="1472723"/>
    <lineage>
        <taxon>Bacteria</taxon>
        <taxon>Bacillati</taxon>
        <taxon>Actinomycetota</taxon>
        <taxon>Actinomycetes</taxon>
        <taxon>Streptosporangiales</taxon>
        <taxon>Nocardiopsidaceae</taxon>
        <taxon>Nocardiopsis</taxon>
    </lineage>
</organism>
<dbReference type="Gene3D" id="1.20.1250.20">
    <property type="entry name" value="MFS general substrate transporter like domains"/>
    <property type="match status" value="2"/>
</dbReference>
<feature type="transmembrane region" description="Helical" evidence="7">
    <location>
        <begin position="273"/>
        <end position="294"/>
    </location>
</feature>
<feature type="transmembrane region" description="Helical" evidence="7">
    <location>
        <begin position="85"/>
        <end position="106"/>
    </location>
</feature>
<evidence type="ECO:0000256" key="4">
    <source>
        <dbReference type="ARBA" id="ARBA00022989"/>
    </source>
</evidence>
<dbReference type="EMBL" id="JACHDS010000001">
    <property type="protein sequence ID" value="MBB6172019.1"/>
    <property type="molecule type" value="Genomic_DNA"/>
</dbReference>
<protein>
    <submittedName>
        <fullName evidence="8">UMF1 family MFS transporter</fullName>
    </submittedName>
</protein>
<name>A0A7W9YH76_9ACTN</name>
<dbReference type="Proteomes" id="UP000546642">
    <property type="component" value="Unassembled WGS sequence"/>
</dbReference>
<keyword evidence="3 7" id="KW-0812">Transmembrane</keyword>
<feature type="transmembrane region" description="Helical" evidence="7">
    <location>
        <begin position="141"/>
        <end position="161"/>
    </location>
</feature>
<feature type="transmembrane region" description="Helical" evidence="7">
    <location>
        <begin position="306"/>
        <end position="326"/>
    </location>
</feature>
<dbReference type="InterPro" id="IPR024671">
    <property type="entry name" value="Atg22-like"/>
</dbReference>
<dbReference type="SUPFAM" id="SSF103473">
    <property type="entry name" value="MFS general substrate transporter"/>
    <property type="match status" value="1"/>
</dbReference>
<keyword evidence="5 7" id="KW-0472">Membrane</keyword>
<dbReference type="PANTHER" id="PTHR23519">
    <property type="entry name" value="AUTOPHAGY-RELATED PROTEIN 22"/>
    <property type="match status" value="1"/>
</dbReference>
<proteinExistence type="predicted"/>
<comment type="caution">
    <text evidence="8">The sequence shown here is derived from an EMBL/GenBank/DDBJ whole genome shotgun (WGS) entry which is preliminary data.</text>
</comment>
<evidence type="ECO:0000256" key="7">
    <source>
        <dbReference type="SAM" id="Phobius"/>
    </source>
</evidence>
<feature type="region of interest" description="Disordered" evidence="6">
    <location>
        <begin position="1"/>
        <end position="20"/>
    </location>
</feature>
<keyword evidence="2" id="KW-0813">Transport</keyword>
<feature type="transmembrane region" description="Helical" evidence="7">
    <location>
        <begin position="182"/>
        <end position="201"/>
    </location>
</feature>
<sequence length="465" mass="50285">MNSPPTAQVPGNAPSADPAQRRREQYGWYVYDWANQVFITSVVTVLIGPYLSGLACTTAGAPDTATCTGGAYYVHPLGVQLHANAVYPAVTTVAILIQILLLPLIGALADHTKHKKRWLFWLAFIGSVAVSMLYFTGDDYATASALFLLANVAYGASLVVYNSFLPEIATPDERDRVSTTGWAISYLGGALLLAAHLVLVLQADSLGVTEGEAVRIAFASVGIWWVGFTIIALKPLRNRYGELAAHAARPNVRISTVQLVHTVKEMRKYPQTLLFLLAFIFFNDGIQAAVRYAAPFAAQDLQLDQGVLMGTILMIQFVAFGGALIVGLIARRIGAKKAVLGTLSVWCVLVTLAYFLPAQRPLLFVAMGIGIALVLGGVQALARSMYSQLIPRGREAEYFSLYQISDKGSTFLGSLAVTIAVTLTGGYRVAIFSLIVFFLLGGYLLWKTDMRRGIRAVGNEMPARI</sequence>
<evidence type="ECO:0000256" key="1">
    <source>
        <dbReference type="ARBA" id="ARBA00004127"/>
    </source>
</evidence>
<feature type="transmembrane region" description="Helical" evidence="7">
    <location>
        <begin position="362"/>
        <end position="383"/>
    </location>
</feature>
<feature type="transmembrane region" description="Helical" evidence="7">
    <location>
        <begin position="118"/>
        <end position="135"/>
    </location>
</feature>
<dbReference type="InterPro" id="IPR050495">
    <property type="entry name" value="ATG22/LtaA_families"/>
</dbReference>
<gene>
    <name evidence="8" type="ORF">HNR23_002079</name>
</gene>
<dbReference type="PANTHER" id="PTHR23519:SF1">
    <property type="entry name" value="AUTOPHAGY-RELATED PROTEIN 22"/>
    <property type="match status" value="1"/>
</dbReference>
<dbReference type="Pfam" id="PF11700">
    <property type="entry name" value="ATG22"/>
    <property type="match status" value="1"/>
</dbReference>
<evidence type="ECO:0000256" key="5">
    <source>
        <dbReference type="ARBA" id="ARBA00023136"/>
    </source>
</evidence>
<feature type="transmembrane region" description="Helical" evidence="7">
    <location>
        <begin position="429"/>
        <end position="446"/>
    </location>
</feature>
<feature type="transmembrane region" description="Helical" evidence="7">
    <location>
        <begin position="338"/>
        <end position="356"/>
    </location>
</feature>
<dbReference type="GO" id="GO:0012505">
    <property type="term" value="C:endomembrane system"/>
    <property type="evidence" value="ECO:0007669"/>
    <property type="project" value="UniProtKB-SubCell"/>
</dbReference>
<evidence type="ECO:0000256" key="6">
    <source>
        <dbReference type="SAM" id="MobiDB-lite"/>
    </source>
</evidence>
<reference evidence="8 9" key="1">
    <citation type="submission" date="2020-08" db="EMBL/GenBank/DDBJ databases">
        <title>Sequencing the genomes of 1000 actinobacteria strains.</title>
        <authorList>
            <person name="Klenk H.-P."/>
        </authorList>
    </citation>
    <scope>NUCLEOTIDE SEQUENCE [LARGE SCALE GENOMIC DNA]</scope>
    <source>
        <strain evidence="8 9">DSM 46659</strain>
    </source>
</reference>
<comment type="subcellular location">
    <subcellularLocation>
        <location evidence="1">Endomembrane system</location>
        <topology evidence="1">Multi-pass membrane protein</topology>
    </subcellularLocation>
</comment>
<accession>A0A7W9YH76</accession>
<feature type="transmembrane region" description="Helical" evidence="7">
    <location>
        <begin position="213"/>
        <end position="233"/>
    </location>
</feature>